<dbReference type="InterPro" id="IPR036038">
    <property type="entry name" value="Aminotransferase-like"/>
</dbReference>
<dbReference type="OrthoDB" id="59470at2759"/>
<keyword evidence="2" id="KW-1185">Reference proteome</keyword>
<dbReference type="GO" id="GO:0003824">
    <property type="term" value="F:catalytic activity"/>
    <property type="evidence" value="ECO:0007669"/>
    <property type="project" value="InterPro"/>
</dbReference>
<gene>
    <name evidence="1" type="ORF">CU098_007785</name>
</gene>
<dbReference type="Pfam" id="PF01063">
    <property type="entry name" value="Aminotran_4"/>
    <property type="match status" value="1"/>
</dbReference>
<accession>A0A367JJ92</accession>
<dbReference type="SUPFAM" id="SSF56752">
    <property type="entry name" value="D-aminoacid aminotransferase-like PLP-dependent enzymes"/>
    <property type="match status" value="1"/>
</dbReference>
<dbReference type="EMBL" id="PJQM01003234">
    <property type="protein sequence ID" value="RCH89997.1"/>
    <property type="molecule type" value="Genomic_DNA"/>
</dbReference>
<organism evidence="1 2">
    <name type="scientific">Rhizopus stolonifer</name>
    <name type="common">Rhizopus nigricans</name>
    <dbReference type="NCBI Taxonomy" id="4846"/>
    <lineage>
        <taxon>Eukaryota</taxon>
        <taxon>Fungi</taxon>
        <taxon>Fungi incertae sedis</taxon>
        <taxon>Mucoromycota</taxon>
        <taxon>Mucoromycotina</taxon>
        <taxon>Mucoromycetes</taxon>
        <taxon>Mucorales</taxon>
        <taxon>Mucorineae</taxon>
        <taxon>Rhizopodaceae</taxon>
        <taxon>Rhizopus</taxon>
    </lineage>
</organism>
<dbReference type="AlphaFoldDB" id="A0A367JJ92"/>
<dbReference type="Gene3D" id="3.20.10.10">
    <property type="entry name" value="D-amino Acid Aminotransferase, subunit A, domain 2"/>
    <property type="match status" value="1"/>
</dbReference>
<comment type="caution">
    <text evidence="1">The sequence shown here is derived from an EMBL/GenBank/DDBJ whole genome shotgun (WGS) entry which is preliminary data.</text>
</comment>
<evidence type="ECO:0000313" key="1">
    <source>
        <dbReference type="EMBL" id="RCH89997.1"/>
    </source>
</evidence>
<dbReference type="InterPro" id="IPR001544">
    <property type="entry name" value="Aminotrans_IV"/>
</dbReference>
<protein>
    <submittedName>
        <fullName evidence="1">Uncharacterized protein</fullName>
    </submittedName>
</protein>
<reference evidence="1 2" key="1">
    <citation type="journal article" date="2018" name="G3 (Bethesda)">
        <title>Phylogenetic and Phylogenomic Definition of Rhizopus Species.</title>
        <authorList>
            <person name="Gryganskyi A.P."/>
            <person name="Golan J."/>
            <person name="Dolatabadi S."/>
            <person name="Mondo S."/>
            <person name="Robb S."/>
            <person name="Idnurm A."/>
            <person name="Muszewska A."/>
            <person name="Steczkiewicz K."/>
            <person name="Masonjones S."/>
            <person name="Liao H.L."/>
            <person name="Gajdeczka M.T."/>
            <person name="Anike F."/>
            <person name="Vuek A."/>
            <person name="Anishchenko I.M."/>
            <person name="Voigt K."/>
            <person name="de Hoog G.S."/>
            <person name="Smith M.E."/>
            <person name="Heitman J."/>
            <person name="Vilgalys R."/>
            <person name="Stajich J.E."/>
        </authorList>
    </citation>
    <scope>NUCLEOTIDE SEQUENCE [LARGE SCALE GENOMIC DNA]</scope>
    <source>
        <strain evidence="1 2">LSU 92-RS-03</strain>
    </source>
</reference>
<dbReference type="Proteomes" id="UP000253551">
    <property type="component" value="Unassembled WGS sequence"/>
</dbReference>
<dbReference type="PANTHER" id="PTHR47703:SF2">
    <property type="entry name" value="D-AMINOACID AMINOTRANSFERASE-LIKE PLP-DEPENDENT ENZYMES SUPERFAMILY PROTEIN"/>
    <property type="match status" value="1"/>
</dbReference>
<proteinExistence type="predicted"/>
<name>A0A367JJ92_RHIST</name>
<evidence type="ECO:0000313" key="2">
    <source>
        <dbReference type="Proteomes" id="UP000253551"/>
    </source>
</evidence>
<dbReference type="InterPro" id="IPR043132">
    <property type="entry name" value="BCAT-like_C"/>
</dbReference>
<dbReference type="PANTHER" id="PTHR47703">
    <property type="entry name" value="D-AMINOACID AMINOTRANSFERASE-LIKE PLP-DEPENDENT ENZYMES SUPERFAMILY PROTEIN"/>
    <property type="match status" value="1"/>
</dbReference>
<sequence>MSKYTSQQVNPTEPDMANVKYDIQPSNKTFNDFILSYPSGAYTGMRTVNRDAIVELKTHMQRMTNSISHIQFKGDTVQATEKAERELAPFKDSVEFEHKLMPLLKNGLEAYYEHIDETTHTEHPYEAKVSIVLTYSFKKQQPCFAAHFAHLKSFPSHTRVKVEIERKARKSPEVKDSQWVRERQDLEKNKPRDVNEVILMDDADQLYEGMASNFLAVKDGTVYCASLDHILLGSILKIVIELCKKHNIPFQWEFPTLQDAKQGKWEGCFVTSTSRLLLPIETIYVNHESIEFPKTSPIIEFLRKHVAKEISNTACKVL</sequence>